<evidence type="ECO:0000256" key="1">
    <source>
        <dbReference type="SAM" id="MobiDB-lite"/>
    </source>
</evidence>
<reference evidence="2" key="2">
    <citation type="journal article" date="2015" name="Fish Shellfish Immunol.">
        <title>Early steps in the European eel (Anguilla anguilla)-Vibrio vulnificus interaction in the gills: Role of the RtxA13 toxin.</title>
        <authorList>
            <person name="Callol A."/>
            <person name="Pajuelo D."/>
            <person name="Ebbesson L."/>
            <person name="Teles M."/>
            <person name="MacKenzie S."/>
            <person name="Amaro C."/>
        </authorList>
    </citation>
    <scope>NUCLEOTIDE SEQUENCE</scope>
</reference>
<name>A0A0E9XD69_ANGAN</name>
<feature type="region of interest" description="Disordered" evidence="1">
    <location>
        <begin position="1"/>
        <end position="33"/>
    </location>
</feature>
<dbReference type="AlphaFoldDB" id="A0A0E9XD69"/>
<reference evidence="2" key="1">
    <citation type="submission" date="2014-11" db="EMBL/GenBank/DDBJ databases">
        <authorList>
            <person name="Amaro Gonzalez C."/>
        </authorList>
    </citation>
    <scope>NUCLEOTIDE SEQUENCE</scope>
</reference>
<dbReference type="EMBL" id="GBXM01007978">
    <property type="protein sequence ID" value="JAI00600.1"/>
    <property type="molecule type" value="Transcribed_RNA"/>
</dbReference>
<organism evidence="2">
    <name type="scientific">Anguilla anguilla</name>
    <name type="common">European freshwater eel</name>
    <name type="synonym">Muraena anguilla</name>
    <dbReference type="NCBI Taxonomy" id="7936"/>
    <lineage>
        <taxon>Eukaryota</taxon>
        <taxon>Metazoa</taxon>
        <taxon>Chordata</taxon>
        <taxon>Craniata</taxon>
        <taxon>Vertebrata</taxon>
        <taxon>Euteleostomi</taxon>
        <taxon>Actinopterygii</taxon>
        <taxon>Neopterygii</taxon>
        <taxon>Teleostei</taxon>
        <taxon>Anguilliformes</taxon>
        <taxon>Anguillidae</taxon>
        <taxon>Anguilla</taxon>
    </lineage>
</organism>
<accession>A0A0E9XD69</accession>
<protein>
    <submittedName>
        <fullName evidence="2">Uncharacterized protein</fullName>
    </submittedName>
</protein>
<evidence type="ECO:0000313" key="2">
    <source>
        <dbReference type="EMBL" id="JAI00600.1"/>
    </source>
</evidence>
<proteinExistence type="predicted"/>
<sequence>MERYCAITAPGSTAPLEQPDLRPPPAHNKIMAA</sequence>